<proteinExistence type="predicted"/>
<keyword evidence="2" id="KW-0732">Signal</keyword>
<dbReference type="Proteomes" id="UP000440694">
    <property type="component" value="Unassembled WGS sequence"/>
</dbReference>
<name>A0A6I3KEI6_9HYPH</name>
<evidence type="ECO:0000256" key="2">
    <source>
        <dbReference type="SAM" id="SignalP"/>
    </source>
</evidence>
<reference evidence="3 4" key="1">
    <citation type="submission" date="2019-11" db="EMBL/GenBank/DDBJ databases">
        <title>Identification of a novel strain.</title>
        <authorList>
            <person name="Xu Q."/>
            <person name="Wang G."/>
        </authorList>
    </citation>
    <scope>NUCLEOTIDE SEQUENCE [LARGE SCALE GENOMIC DNA]</scope>
    <source>
        <strain evidence="4">xq</strain>
    </source>
</reference>
<protein>
    <submittedName>
        <fullName evidence="3">Uncharacterized protein</fullName>
    </submittedName>
</protein>
<dbReference type="AlphaFoldDB" id="A0A6I3KEI6"/>
<keyword evidence="4" id="KW-1185">Reference proteome</keyword>
<feature type="coiled-coil region" evidence="1">
    <location>
        <begin position="26"/>
        <end position="110"/>
    </location>
</feature>
<evidence type="ECO:0000313" key="4">
    <source>
        <dbReference type="Proteomes" id="UP000440694"/>
    </source>
</evidence>
<dbReference type="RefSeq" id="WP_154737319.1">
    <property type="nucleotide sequence ID" value="NZ_WMBQ01000001.1"/>
</dbReference>
<sequence length="197" mass="21801">MRNKLLFATLLAGALASAAMGADSELERLREALRSITGQVRGLEDQRLALQNQVAAGVRERDKLKVDLVAAKARIKAVQKAHREAVAEFNQRLEERNQVLEKWKAAYEEAATVARAKDAERAKFQAEAVAYKASTKGCAARNVKLVAIGRELVDRLGKVHFTDALLAQEPLTGLKRVEVQNTLQDYQDKILEQKATP</sequence>
<gene>
    <name evidence="3" type="ORF">GIW81_00045</name>
</gene>
<feature type="signal peptide" evidence="2">
    <location>
        <begin position="1"/>
        <end position="21"/>
    </location>
</feature>
<evidence type="ECO:0000256" key="1">
    <source>
        <dbReference type="SAM" id="Coils"/>
    </source>
</evidence>
<dbReference type="EMBL" id="WMBQ01000001">
    <property type="protein sequence ID" value="MTD92723.1"/>
    <property type="molecule type" value="Genomic_DNA"/>
</dbReference>
<accession>A0A6I3KEI6</accession>
<feature type="chain" id="PRO_5026116758" evidence="2">
    <location>
        <begin position="22"/>
        <end position="197"/>
    </location>
</feature>
<evidence type="ECO:0000313" key="3">
    <source>
        <dbReference type="EMBL" id="MTD92723.1"/>
    </source>
</evidence>
<organism evidence="3 4">
    <name type="scientific">Hyphomicrobium album</name>
    <dbReference type="NCBI Taxonomy" id="2665159"/>
    <lineage>
        <taxon>Bacteria</taxon>
        <taxon>Pseudomonadati</taxon>
        <taxon>Pseudomonadota</taxon>
        <taxon>Alphaproteobacteria</taxon>
        <taxon>Hyphomicrobiales</taxon>
        <taxon>Hyphomicrobiaceae</taxon>
        <taxon>Hyphomicrobium</taxon>
    </lineage>
</organism>
<keyword evidence="1" id="KW-0175">Coiled coil</keyword>
<comment type="caution">
    <text evidence="3">The sequence shown here is derived from an EMBL/GenBank/DDBJ whole genome shotgun (WGS) entry which is preliminary data.</text>
</comment>